<evidence type="ECO:0000313" key="2">
    <source>
        <dbReference type="EMBL" id="VTZ63652.1"/>
    </source>
</evidence>
<proteinExistence type="predicted"/>
<dbReference type="EMBL" id="CABFNB010000119">
    <property type="protein sequence ID" value="VTZ63652.1"/>
    <property type="molecule type" value="Genomic_DNA"/>
</dbReference>
<name>A0A508X1B2_9HYPH</name>
<sequence length="162" mass="17946">MPPSGQRSPMSRSTAMWRAHRKGMWTFTPIRKSAPGSPASRPCRASSSSKRPRQVSRLRALPLFSASRVPHLMRRDRVETAALSPVFILGLDPRVTFEVGARLYGSDMLSKAPPDITPKETPTWRQPSSHHHPGTGAKSPCRSGWVWTRAWKRSGGAFCATT</sequence>
<protein>
    <submittedName>
        <fullName evidence="2">Uncharacterized protein</fullName>
    </submittedName>
</protein>
<organism evidence="2">
    <name type="scientific">Sinorhizobium medicae</name>
    <dbReference type="NCBI Taxonomy" id="110321"/>
    <lineage>
        <taxon>Bacteria</taxon>
        <taxon>Pseudomonadati</taxon>
        <taxon>Pseudomonadota</taxon>
        <taxon>Alphaproteobacteria</taxon>
        <taxon>Hyphomicrobiales</taxon>
        <taxon>Rhizobiaceae</taxon>
        <taxon>Sinorhizobium/Ensifer group</taxon>
        <taxon>Sinorhizobium</taxon>
    </lineage>
</organism>
<gene>
    <name evidence="2" type="ORF">EMEDMD4_510029</name>
</gene>
<reference evidence="2" key="1">
    <citation type="submission" date="2019-06" db="EMBL/GenBank/DDBJ databases">
        <authorList>
            <person name="Le Quere A."/>
            <person name="Colella S."/>
        </authorList>
    </citation>
    <scope>NUCLEOTIDE SEQUENCE</scope>
    <source>
        <strain evidence="2">EmedicaeMD41</strain>
    </source>
</reference>
<feature type="region of interest" description="Disordered" evidence="1">
    <location>
        <begin position="111"/>
        <end position="141"/>
    </location>
</feature>
<accession>A0A508X1B2</accession>
<evidence type="ECO:0000256" key="1">
    <source>
        <dbReference type="SAM" id="MobiDB-lite"/>
    </source>
</evidence>
<feature type="compositionally biased region" description="Low complexity" evidence="1">
    <location>
        <begin position="33"/>
        <end position="49"/>
    </location>
</feature>
<dbReference type="Proteomes" id="UP000507954">
    <property type="component" value="Unassembled WGS sequence"/>
</dbReference>
<dbReference type="AlphaFoldDB" id="A0A508X1B2"/>
<feature type="region of interest" description="Disordered" evidence="1">
    <location>
        <begin position="29"/>
        <end position="55"/>
    </location>
</feature>